<feature type="region of interest" description="Disordered" evidence="1">
    <location>
        <begin position="21"/>
        <end position="47"/>
    </location>
</feature>
<dbReference type="Pfam" id="PF10336">
    <property type="entry name" value="DUF2420"/>
    <property type="match status" value="1"/>
</dbReference>
<comment type="caution">
    <text evidence="2">The sequence shown here is derived from an EMBL/GenBank/DDBJ whole genome shotgun (WGS) entry which is preliminary data.</text>
</comment>
<dbReference type="InParanoid" id="A0A409VUD3"/>
<dbReference type="STRING" id="231916.A0A409VUD3"/>
<dbReference type="Proteomes" id="UP000284706">
    <property type="component" value="Unassembled WGS sequence"/>
</dbReference>
<feature type="region of interest" description="Disordered" evidence="1">
    <location>
        <begin position="151"/>
        <end position="226"/>
    </location>
</feature>
<dbReference type="AlphaFoldDB" id="A0A409VUD3"/>
<name>A0A409VUD3_9AGAR</name>
<feature type="compositionally biased region" description="Polar residues" evidence="1">
    <location>
        <begin position="284"/>
        <end position="293"/>
    </location>
</feature>
<feature type="compositionally biased region" description="Basic and acidic residues" evidence="1">
    <location>
        <begin position="209"/>
        <end position="225"/>
    </location>
</feature>
<evidence type="ECO:0000256" key="1">
    <source>
        <dbReference type="SAM" id="MobiDB-lite"/>
    </source>
</evidence>
<feature type="compositionally biased region" description="Basic and acidic residues" evidence="1">
    <location>
        <begin position="294"/>
        <end position="313"/>
    </location>
</feature>
<feature type="compositionally biased region" description="Basic and acidic residues" evidence="1">
    <location>
        <begin position="177"/>
        <end position="191"/>
    </location>
</feature>
<sequence length="876" mass="96924">MLDSYDMPMLDYPNDLDIQMHPSTSDQWLQDEAKMEEDGTYPPPKNDYEVDMEAFADDQNIEYDMLDDDEAHKSGPDVVDVEVFDVSSVQSPATVNVDVPYEHGPADVTSFQDTHSHPFLHEGSSSMSPSLLPADTEAGIQSAEHATEFRDGVEASTTYETQSEAIEQSTRQGGESEAAHAELHDFHELGPKSDLSSLNDPGQNAPESSIKHQDVNTTTHDRDAVTSENHSLVNEAHLLPEKRVAVPFQDEHSEDSDVLASGESQLGEVVEVIQVAKTGAATVLPQSEQNSVRLQEESNSEHETEDRGEKFDDSTAVQPTSTHVDDPHEISEGVYIDPPPPVLLTFRTENPLDFCLFNEARGQEVDPAIESTRQVLLQQFPTLYYEPLSAVFNALRQDEYVQSNFNLVDGELILEAMELQLIISEDNTYTADISLHDLNVLHDSAGIGGLLHMRLSSTTPRFITRYQHLQEHVSRLHLEQLPEQHATELISVAEALQEGLLSHRLALHRTSYFLYREPDLLSEPERRITSNSSQSSEAEDPDAPKADTRSHTDSHDGTSKSPVQVLLERRFSVSSSSAGKEHQVDSVGKREEVRPSQQGEKEAPQPDGMSSNNSLPAEHISSLDDVLEDHYIEDDTLRLETAELPVNDENDDSHSGADQTALAEDAAPQNALDEGKDEAGSEETSLDANQDTGHYLDESMHWISILDLHSNCLILDVDAGEPTLLIASPEAEGSATLEGINDTEELYDSAEVEGPLDVQVHNNLEETVGSDYFSDNDEGESNDEQGASNEDRLPLAAEPEEEYWEEDLDTATDFATKWDEEHETTLSQSNQSSATLSSGTSKRSFDEFEAADDLYNEETGHWNPPGSPDSKRSRVE</sequence>
<feature type="region of interest" description="Disordered" evidence="1">
    <location>
        <begin position="769"/>
        <end position="876"/>
    </location>
</feature>
<accession>A0A409VUD3</accession>
<keyword evidence="3" id="KW-1185">Reference proteome</keyword>
<evidence type="ECO:0000313" key="2">
    <source>
        <dbReference type="EMBL" id="PPQ69861.1"/>
    </source>
</evidence>
<organism evidence="2 3">
    <name type="scientific">Gymnopilus dilepis</name>
    <dbReference type="NCBI Taxonomy" id="231916"/>
    <lineage>
        <taxon>Eukaryota</taxon>
        <taxon>Fungi</taxon>
        <taxon>Dikarya</taxon>
        <taxon>Basidiomycota</taxon>
        <taxon>Agaricomycotina</taxon>
        <taxon>Agaricomycetes</taxon>
        <taxon>Agaricomycetidae</taxon>
        <taxon>Agaricales</taxon>
        <taxon>Agaricineae</taxon>
        <taxon>Hymenogastraceae</taxon>
        <taxon>Gymnopilus</taxon>
    </lineage>
</organism>
<dbReference type="OrthoDB" id="2507795at2759"/>
<feature type="compositionally biased region" description="Acidic residues" evidence="1">
    <location>
        <begin position="774"/>
        <end position="783"/>
    </location>
</feature>
<reference evidence="2 3" key="1">
    <citation type="journal article" date="2018" name="Evol. Lett.">
        <title>Horizontal gene cluster transfer increased hallucinogenic mushroom diversity.</title>
        <authorList>
            <person name="Reynolds H.T."/>
            <person name="Vijayakumar V."/>
            <person name="Gluck-Thaler E."/>
            <person name="Korotkin H.B."/>
            <person name="Matheny P.B."/>
            <person name="Slot J.C."/>
        </authorList>
    </citation>
    <scope>NUCLEOTIDE SEQUENCE [LARGE SCALE GENOMIC DNA]</scope>
    <source>
        <strain evidence="2 3">SRW20</strain>
    </source>
</reference>
<feature type="compositionally biased region" description="Polar residues" evidence="1">
    <location>
        <begin position="194"/>
        <end position="207"/>
    </location>
</feature>
<feature type="compositionally biased region" description="Basic and acidic residues" evidence="1">
    <location>
        <begin position="542"/>
        <end position="558"/>
    </location>
</feature>
<feature type="compositionally biased region" description="Low complexity" evidence="1">
    <location>
        <begin position="825"/>
        <end position="842"/>
    </location>
</feature>
<gene>
    <name evidence="2" type="ORF">CVT26_014138</name>
</gene>
<protein>
    <submittedName>
        <fullName evidence="2">Uncharacterized protein</fullName>
    </submittedName>
</protein>
<evidence type="ECO:0000313" key="3">
    <source>
        <dbReference type="Proteomes" id="UP000284706"/>
    </source>
</evidence>
<feature type="compositionally biased region" description="Acidic residues" evidence="1">
    <location>
        <begin position="798"/>
        <end position="810"/>
    </location>
</feature>
<feature type="region of interest" description="Disordered" evidence="1">
    <location>
        <begin position="645"/>
        <end position="689"/>
    </location>
</feature>
<feature type="compositionally biased region" description="Acidic residues" evidence="1">
    <location>
        <begin position="847"/>
        <end position="856"/>
    </location>
</feature>
<feature type="compositionally biased region" description="Basic and acidic residues" evidence="1">
    <location>
        <begin position="579"/>
        <end position="604"/>
    </location>
</feature>
<feature type="region of interest" description="Disordered" evidence="1">
    <location>
        <begin position="524"/>
        <end position="617"/>
    </location>
</feature>
<dbReference type="EMBL" id="NHYE01005560">
    <property type="protein sequence ID" value="PPQ69861.1"/>
    <property type="molecule type" value="Genomic_DNA"/>
</dbReference>
<feature type="compositionally biased region" description="Polar residues" evidence="1">
    <location>
        <begin position="155"/>
        <end position="173"/>
    </location>
</feature>
<proteinExistence type="predicted"/>
<dbReference type="InterPro" id="IPR018822">
    <property type="entry name" value="UPF0646"/>
</dbReference>
<feature type="region of interest" description="Disordered" evidence="1">
    <location>
        <begin position="284"/>
        <end position="335"/>
    </location>
</feature>